<accession>A0A9K3D383</accession>
<dbReference type="AlphaFoldDB" id="A0A9K3D383"/>
<evidence type="ECO:0000313" key="1">
    <source>
        <dbReference type="EMBL" id="GIQ87201.1"/>
    </source>
</evidence>
<feature type="non-terminal residue" evidence="1">
    <location>
        <position position="1"/>
    </location>
</feature>
<evidence type="ECO:0000313" key="2">
    <source>
        <dbReference type="Proteomes" id="UP000265618"/>
    </source>
</evidence>
<dbReference type="EMBL" id="BDIP01003050">
    <property type="protein sequence ID" value="GIQ87201.1"/>
    <property type="molecule type" value="Genomic_DNA"/>
</dbReference>
<dbReference type="Proteomes" id="UP000265618">
    <property type="component" value="Unassembled WGS sequence"/>
</dbReference>
<name>A0A9K3D383_9EUKA</name>
<organism evidence="1 2">
    <name type="scientific">Kipferlia bialata</name>
    <dbReference type="NCBI Taxonomy" id="797122"/>
    <lineage>
        <taxon>Eukaryota</taxon>
        <taxon>Metamonada</taxon>
        <taxon>Carpediemonas-like organisms</taxon>
        <taxon>Kipferlia</taxon>
    </lineage>
</organism>
<comment type="caution">
    <text evidence="1">The sequence shown here is derived from an EMBL/GenBank/DDBJ whole genome shotgun (WGS) entry which is preliminary data.</text>
</comment>
<keyword evidence="2" id="KW-1185">Reference proteome</keyword>
<proteinExistence type="predicted"/>
<reference evidence="1 2" key="1">
    <citation type="journal article" date="2018" name="PLoS ONE">
        <title>The draft genome of Kipferlia bialata reveals reductive genome evolution in fornicate parasites.</title>
        <authorList>
            <person name="Tanifuji G."/>
            <person name="Takabayashi S."/>
            <person name="Kume K."/>
            <person name="Takagi M."/>
            <person name="Nakayama T."/>
            <person name="Kamikawa R."/>
            <person name="Inagaki Y."/>
            <person name="Hashimoto T."/>
        </authorList>
    </citation>
    <scope>NUCLEOTIDE SEQUENCE [LARGE SCALE GENOMIC DNA]</scope>
    <source>
        <strain evidence="1">NY0173</strain>
    </source>
</reference>
<gene>
    <name evidence="1" type="ORF">KIPB_009196</name>
</gene>
<protein>
    <submittedName>
        <fullName evidence="1">Uncharacterized protein</fullName>
    </submittedName>
</protein>
<sequence length="45" mass="4975">MPRSSLVSGLHRLSVTERRSRLSALGYLSEDTLPETLSETQADTL</sequence>